<dbReference type="GO" id="GO:0019442">
    <property type="term" value="P:L-tryptophan catabolic process to acetyl-CoA"/>
    <property type="evidence" value="ECO:0007669"/>
    <property type="project" value="TreeGrafter"/>
</dbReference>
<dbReference type="PANTHER" id="PTHR10138:SF0">
    <property type="entry name" value="TRYPTOPHAN 2,3-DIOXYGENASE"/>
    <property type="match status" value="1"/>
</dbReference>
<accession>A0A8S2QHE2</accession>
<feature type="compositionally biased region" description="Polar residues" evidence="1">
    <location>
        <begin position="338"/>
        <end position="347"/>
    </location>
</feature>
<dbReference type="PANTHER" id="PTHR10138">
    <property type="entry name" value="TRYPTOPHAN 2,3-DIOXYGENASE"/>
    <property type="match status" value="1"/>
</dbReference>
<dbReference type="GO" id="GO:0020037">
    <property type="term" value="F:heme binding"/>
    <property type="evidence" value="ECO:0007669"/>
    <property type="project" value="InterPro"/>
</dbReference>
<evidence type="ECO:0008006" key="5">
    <source>
        <dbReference type="Google" id="ProtNLM"/>
    </source>
</evidence>
<sequence length="375" mass="43769">FELWFKQIIYEIDSIREIFDKEKVDESQMFVIVNRLNRCVQIWRLLVDQIGILETMTPLDFMEFRSYLSPASGFQSLQFRLIENKFGLTDKSRIQHNATHYMNTFPNEHDRNELQNSVETPTLLQLIERWLERTPGLDDTTFNFWERFKTSVGEYLNFLKTNAEDEPNPTAKDASLEDVKKTADTFRSLFDEKFHNQLVQRGERRISQRAIQGALMISLYREQPRFQQPYQIISLLMDIDALITKWRYGHLILVQRQIGNKQGTGGSAGYSYLRSTCSDRYKVFIDLFNVSSFLIPRGFLPKLSDEMKVKLSVALMDGMNNTCYTKNNNQQSVESKVSATNNKTVSGLENGDHKDIDEKSNMMPNDLFKPTLDRK</sequence>
<protein>
    <recommendedName>
        <fullName evidence="5">Tryptophan 2,3-dioxygenase</fullName>
    </recommendedName>
</protein>
<dbReference type="Proteomes" id="UP000677228">
    <property type="component" value="Unassembled WGS sequence"/>
</dbReference>
<dbReference type="EMBL" id="CAJNOK010019433">
    <property type="protein sequence ID" value="CAF1299370.1"/>
    <property type="molecule type" value="Genomic_DNA"/>
</dbReference>
<dbReference type="EMBL" id="CAJOBA010041008">
    <property type="protein sequence ID" value="CAF4105273.1"/>
    <property type="molecule type" value="Genomic_DNA"/>
</dbReference>
<dbReference type="Gene3D" id="1.20.58.480">
    <property type="match status" value="1"/>
</dbReference>
<dbReference type="GO" id="GO:0004833">
    <property type="term" value="F:L-tryptophan 2,3-dioxygenase activity"/>
    <property type="evidence" value="ECO:0007669"/>
    <property type="project" value="InterPro"/>
</dbReference>
<comment type="caution">
    <text evidence="3">The sequence shown here is derived from an EMBL/GenBank/DDBJ whole genome shotgun (WGS) entry which is preliminary data.</text>
</comment>
<dbReference type="SUPFAM" id="SSF140959">
    <property type="entry name" value="Indolic compounds 2,3-dioxygenase-like"/>
    <property type="match status" value="1"/>
</dbReference>
<dbReference type="GO" id="GO:0019441">
    <property type="term" value="P:L-tryptophan catabolic process to kynurenine"/>
    <property type="evidence" value="ECO:0007669"/>
    <property type="project" value="InterPro"/>
</dbReference>
<evidence type="ECO:0000313" key="4">
    <source>
        <dbReference type="Proteomes" id="UP000682733"/>
    </source>
</evidence>
<dbReference type="InterPro" id="IPR037217">
    <property type="entry name" value="Trp/Indoleamine_2_3_dOase-like"/>
</dbReference>
<feature type="non-terminal residue" evidence="3">
    <location>
        <position position="1"/>
    </location>
</feature>
<dbReference type="Proteomes" id="UP000682733">
    <property type="component" value="Unassembled WGS sequence"/>
</dbReference>
<evidence type="ECO:0000313" key="2">
    <source>
        <dbReference type="EMBL" id="CAF1299370.1"/>
    </source>
</evidence>
<feature type="region of interest" description="Disordered" evidence="1">
    <location>
        <begin position="338"/>
        <end position="375"/>
    </location>
</feature>
<dbReference type="GO" id="GO:0046872">
    <property type="term" value="F:metal ion binding"/>
    <property type="evidence" value="ECO:0007669"/>
    <property type="project" value="InterPro"/>
</dbReference>
<dbReference type="Pfam" id="PF03301">
    <property type="entry name" value="Trp_dioxygenase"/>
    <property type="match status" value="1"/>
</dbReference>
<reference evidence="3" key="1">
    <citation type="submission" date="2021-02" db="EMBL/GenBank/DDBJ databases">
        <authorList>
            <person name="Nowell W R."/>
        </authorList>
    </citation>
    <scope>NUCLEOTIDE SEQUENCE</scope>
</reference>
<dbReference type="AlphaFoldDB" id="A0A8S2QHE2"/>
<evidence type="ECO:0000313" key="3">
    <source>
        <dbReference type="EMBL" id="CAF4105273.1"/>
    </source>
</evidence>
<gene>
    <name evidence="2" type="ORF">OVA965_LOCUS28458</name>
    <name evidence="3" type="ORF">TMI583_LOCUS29211</name>
</gene>
<name>A0A8S2QHE2_9BILA</name>
<proteinExistence type="predicted"/>
<organism evidence="3 4">
    <name type="scientific">Didymodactylos carnosus</name>
    <dbReference type="NCBI Taxonomy" id="1234261"/>
    <lineage>
        <taxon>Eukaryota</taxon>
        <taxon>Metazoa</taxon>
        <taxon>Spiralia</taxon>
        <taxon>Gnathifera</taxon>
        <taxon>Rotifera</taxon>
        <taxon>Eurotatoria</taxon>
        <taxon>Bdelloidea</taxon>
        <taxon>Philodinida</taxon>
        <taxon>Philodinidae</taxon>
        <taxon>Didymodactylos</taxon>
    </lineage>
</organism>
<evidence type="ECO:0000256" key="1">
    <source>
        <dbReference type="SAM" id="MobiDB-lite"/>
    </source>
</evidence>
<feature type="compositionally biased region" description="Basic and acidic residues" evidence="1">
    <location>
        <begin position="350"/>
        <end position="360"/>
    </location>
</feature>
<dbReference type="Gene3D" id="1.10.287.3810">
    <property type="match status" value="1"/>
</dbReference>
<dbReference type="InterPro" id="IPR004981">
    <property type="entry name" value="Trp_2_3_dOase"/>
</dbReference>